<dbReference type="Proteomes" id="UP000789524">
    <property type="component" value="Unassembled WGS sequence"/>
</dbReference>
<accession>A0A8J2Q7P4</accession>
<comment type="caution">
    <text evidence="1">The sequence shown here is derived from an EMBL/GenBank/DDBJ whole genome shotgun (WGS) entry which is preliminary data.</text>
</comment>
<sequence length="115" mass="13281">MEPGSEEERRASAEADLQLAAGYVTQYLSTHYDITHVTDTGQINFITNVSTETVLLHIEMLASWLRNNGEWRPVDYTMTTVHRLHSPTDAGRWLGFNEPLRPHEERYWHSLRVAS</sequence>
<name>A0A8J2Q7P4_9NEOP</name>
<gene>
    <name evidence="1" type="ORF">DCHRY22_LOCUS236</name>
</gene>
<keyword evidence="2" id="KW-1185">Reference proteome</keyword>
<dbReference type="EMBL" id="CAKASE010000043">
    <property type="protein sequence ID" value="CAG9557987.1"/>
    <property type="molecule type" value="Genomic_DNA"/>
</dbReference>
<dbReference type="AlphaFoldDB" id="A0A8J2Q7P4"/>
<evidence type="ECO:0000313" key="1">
    <source>
        <dbReference type="EMBL" id="CAG9557987.1"/>
    </source>
</evidence>
<organism evidence="1 2">
    <name type="scientific">Danaus chrysippus</name>
    <name type="common">African queen</name>
    <dbReference type="NCBI Taxonomy" id="151541"/>
    <lineage>
        <taxon>Eukaryota</taxon>
        <taxon>Metazoa</taxon>
        <taxon>Ecdysozoa</taxon>
        <taxon>Arthropoda</taxon>
        <taxon>Hexapoda</taxon>
        <taxon>Insecta</taxon>
        <taxon>Pterygota</taxon>
        <taxon>Neoptera</taxon>
        <taxon>Endopterygota</taxon>
        <taxon>Lepidoptera</taxon>
        <taxon>Glossata</taxon>
        <taxon>Ditrysia</taxon>
        <taxon>Papilionoidea</taxon>
        <taxon>Nymphalidae</taxon>
        <taxon>Danainae</taxon>
        <taxon>Danaini</taxon>
        <taxon>Danaina</taxon>
        <taxon>Danaus</taxon>
        <taxon>Anosia</taxon>
    </lineage>
</organism>
<reference evidence="1" key="1">
    <citation type="submission" date="2021-09" db="EMBL/GenBank/DDBJ databases">
        <authorList>
            <person name="Martin H S."/>
        </authorList>
    </citation>
    <scope>NUCLEOTIDE SEQUENCE</scope>
</reference>
<protein>
    <submittedName>
        <fullName evidence="1">(African queen) hypothetical protein</fullName>
    </submittedName>
</protein>
<proteinExistence type="predicted"/>
<evidence type="ECO:0000313" key="2">
    <source>
        <dbReference type="Proteomes" id="UP000789524"/>
    </source>
</evidence>